<dbReference type="PANTHER" id="PTHR23355:SF9">
    <property type="entry name" value="DIS3-LIKE EXONUCLEASE 2"/>
    <property type="match status" value="1"/>
</dbReference>
<reference evidence="2 3" key="1">
    <citation type="submission" date="2024-12" db="EMBL/GenBank/DDBJ databases">
        <authorList>
            <person name="Lee Y."/>
        </authorList>
    </citation>
    <scope>NUCLEOTIDE SEQUENCE [LARGE SCALE GENOMIC DNA]</scope>
    <source>
        <strain evidence="2 3">03SUJ4</strain>
    </source>
</reference>
<dbReference type="Pfam" id="PF00773">
    <property type="entry name" value="RNB"/>
    <property type="match status" value="1"/>
</dbReference>
<dbReference type="InterPro" id="IPR040596">
    <property type="entry name" value="RNase_II_C_S1"/>
</dbReference>
<keyword evidence="3" id="KW-1185">Reference proteome</keyword>
<dbReference type="Pfam" id="PF18614">
    <property type="entry name" value="RNase_II_C_S1"/>
    <property type="match status" value="1"/>
</dbReference>
<protein>
    <submittedName>
        <fullName evidence="2">RNB domain-containing ribonuclease</fullName>
    </submittedName>
</protein>
<gene>
    <name evidence="2" type="ORF">ACK2TP_17020</name>
</gene>
<dbReference type="InterPro" id="IPR012340">
    <property type="entry name" value="NA-bd_OB-fold"/>
</dbReference>
<dbReference type="SUPFAM" id="SSF50249">
    <property type="entry name" value="Nucleic acid-binding proteins"/>
    <property type="match status" value="2"/>
</dbReference>
<organism evidence="2 3">
    <name type="scientific">Terriglobus aquaticus</name>
    <dbReference type="NCBI Taxonomy" id="940139"/>
    <lineage>
        <taxon>Bacteria</taxon>
        <taxon>Pseudomonadati</taxon>
        <taxon>Acidobacteriota</taxon>
        <taxon>Terriglobia</taxon>
        <taxon>Terriglobales</taxon>
        <taxon>Acidobacteriaceae</taxon>
        <taxon>Terriglobus</taxon>
    </lineage>
</organism>
<evidence type="ECO:0000313" key="2">
    <source>
        <dbReference type="EMBL" id="MFN2977476.1"/>
    </source>
</evidence>
<dbReference type="PANTHER" id="PTHR23355">
    <property type="entry name" value="RIBONUCLEASE"/>
    <property type="match status" value="1"/>
</dbReference>
<dbReference type="Proteomes" id="UP001634747">
    <property type="component" value="Unassembled WGS sequence"/>
</dbReference>
<dbReference type="EMBL" id="JBJYXY010000001">
    <property type="protein sequence ID" value="MFN2977476.1"/>
    <property type="molecule type" value="Genomic_DNA"/>
</dbReference>
<evidence type="ECO:0000313" key="3">
    <source>
        <dbReference type="Proteomes" id="UP001634747"/>
    </source>
</evidence>
<dbReference type="SMART" id="SM00955">
    <property type="entry name" value="RNB"/>
    <property type="match status" value="1"/>
</dbReference>
<dbReference type="InterPro" id="IPR050180">
    <property type="entry name" value="RNR_Ribonuclease"/>
</dbReference>
<sequence>MSTPPPSHSPAATPHFDFSAAATAEMAREDFDLTSVPGSDQQLRQIVSSPQPVVPGAIDLRSLSWSSIDNDTSRDLDQIEWAERTDVGAIRMRVAIADVAATIAKDSPLDHFAARQTQTVYTAARNFPMLPVELSTGLTSLNPGEDRNALVAEYVIAQDGTLSAGRLFAAQVRNGAQLTYRQIGALLDSGLCTQGAKAAQPSTALNLQPEMVEQLCLQVEGAQRIRAHRQAAGALDFRRAEATPVVADGQILSLETTLHNPAMDLIEDLMIAANETAATFLHAAGRSSIRRVVRSPERWARIADLLKPLGYDLPAEADSFALNRALAEQRAKDPDHYPDLALSVIKLMGAGEYVLVKADDPYPPSHFALAAHDYSHSTAPNRRFADLVTQRIVHAALQSLPAPYTDDELAAIADHCNQVDKAARKVERAMAKRAQAVALQGSIGQVFPAVVTGAGPKGTFVRVLSPPVEGMLQRSSTPHDVGDRLQVRLIHTDPAKAFIDFEQA</sequence>
<accession>A0ABW9KNW7</accession>
<dbReference type="InterPro" id="IPR001900">
    <property type="entry name" value="RNase_II/R"/>
</dbReference>
<comment type="caution">
    <text evidence="2">The sequence shown here is derived from an EMBL/GenBank/DDBJ whole genome shotgun (WGS) entry which is preliminary data.</text>
</comment>
<proteinExistence type="predicted"/>
<dbReference type="RefSeq" id="WP_263414362.1">
    <property type="nucleotide sequence ID" value="NZ_BAABBH010000001.1"/>
</dbReference>
<evidence type="ECO:0000259" key="1">
    <source>
        <dbReference type="SMART" id="SM00955"/>
    </source>
</evidence>
<name>A0ABW9KNW7_9BACT</name>
<feature type="domain" description="RNB" evidence="1">
    <location>
        <begin position="57"/>
        <end position="399"/>
    </location>
</feature>